<feature type="non-terminal residue" evidence="2">
    <location>
        <position position="1"/>
    </location>
</feature>
<dbReference type="AlphaFoldDB" id="A0A8S3I928"/>
<protein>
    <submittedName>
        <fullName evidence="2">Uncharacterized protein</fullName>
    </submittedName>
</protein>
<evidence type="ECO:0000313" key="3">
    <source>
        <dbReference type="Proteomes" id="UP000676336"/>
    </source>
</evidence>
<comment type="caution">
    <text evidence="2">The sequence shown here is derived from an EMBL/GenBank/DDBJ whole genome shotgun (WGS) entry which is preliminary data.</text>
</comment>
<gene>
    <name evidence="2" type="ORF">SMN809_LOCUS73207</name>
</gene>
<organism evidence="2 3">
    <name type="scientific">Rotaria magnacalcarata</name>
    <dbReference type="NCBI Taxonomy" id="392030"/>
    <lineage>
        <taxon>Eukaryota</taxon>
        <taxon>Metazoa</taxon>
        <taxon>Spiralia</taxon>
        <taxon>Gnathifera</taxon>
        <taxon>Rotifera</taxon>
        <taxon>Eurotatoria</taxon>
        <taxon>Bdelloidea</taxon>
        <taxon>Philodinida</taxon>
        <taxon>Philodinidae</taxon>
        <taxon>Rotaria</taxon>
    </lineage>
</organism>
<feature type="compositionally biased region" description="Basic and acidic residues" evidence="1">
    <location>
        <begin position="138"/>
        <end position="151"/>
    </location>
</feature>
<name>A0A8S3I928_9BILA</name>
<feature type="region of interest" description="Disordered" evidence="1">
    <location>
        <begin position="98"/>
        <end position="151"/>
    </location>
</feature>
<dbReference type="Proteomes" id="UP000676336">
    <property type="component" value="Unassembled WGS sequence"/>
</dbReference>
<proteinExistence type="predicted"/>
<accession>A0A8S3I928</accession>
<evidence type="ECO:0000313" key="2">
    <source>
        <dbReference type="EMBL" id="CAF5193822.1"/>
    </source>
</evidence>
<dbReference type="EMBL" id="CAJOBI010327401">
    <property type="protein sequence ID" value="CAF5193822.1"/>
    <property type="molecule type" value="Genomic_DNA"/>
</dbReference>
<feature type="compositionally biased region" description="Low complexity" evidence="1">
    <location>
        <begin position="111"/>
        <end position="126"/>
    </location>
</feature>
<sequence>IKTLGKAPKAANKSVSTSSTLASLMNSQFFTAYEYAKTILDTGGDIDDQLWAKLIKCRILDLKKEVQSRTLHKIVCHLEIVFTILMIVDSFTLQSSTPGTTTTLKTEKPKSPSGKKSPKGAGAAKKQTPGLQQSQADTHIEKSTGVKTRDQIANETKYIGMSIECKEEKEKASFKPPIDFIQKI</sequence>
<reference evidence="2" key="1">
    <citation type="submission" date="2021-02" db="EMBL/GenBank/DDBJ databases">
        <authorList>
            <person name="Nowell W R."/>
        </authorList>
    </citation>
    <scope>NUCLEOTIDE SEQUENCE</scope>
</reference>
<evidence type="ECO:0000256" key="1">
    <source>
        <dbReference type="SAM" id="MobiDB-lite"/>
    </source>
</evidence>